<organism evidence="1 2">
    <name type="scientific">Paenibacillus residui</name>
    <dbReference type="NCBI Taxonomy" id="629724"/>
    <lineage>
        <taxon>Bacteria</taxon>
        <taxon>Bacillati</taxon>
        <taxon>Bacillota</taxon>
        <taxon>Bacilli</taxon>
        <taxon>Bacillales</taxon>
        <taxon>Paenibacillaceae</taxon>
        <taxon>Paenibacillus</taxon>
    </lineage>
</organism>
<evidence type="ECO:0008006" key="3">
    <source>
        <dbReference type="Google" id="ProtNLM"/>
    </source>
</evidence>
<dbReference type="Proteomes" id="UP001597120">
    <property type="component" value="Unassembled WGS sequence"/>
</dbReference>
<dbReference type="Gene3D" id="3.90.1150.10">
    <property type="entry name" value="Aspartate Aminotransferase, domain 1"/>
    <property type="match status" value="1"/>
</dbReference>
<accession>A0ABW3DIZ0</accession>
<sequence>MSENMKVTARKTIQNIRPYTPGKPIWELQIELGLLQVIKLASNENPLGPSLKHWKPYNAL</sequence>
<dbReference type="EMBL" id="JBHTIU010000106">
    <property type="protein sequence ID" value="MFD0872313.1"/>
    <property type="molecule type" value="Genomic_DNA"/>
</dbReference>
<reference evidence="2" key="1">
    <citation type="journal article" date="2019" name="Int. J. Syst. Evol. Microbiol.">
        <title>The Global Catalogue of Microorganisms (GCM) 10K type strain sequencing project: providing services to taxonomists for standard genome sequencing and annotation.</title>
        <authorList>
            <consortium name="The Broad Institute Genomics Platform"/>
            <consortium name="The Broad Institute Genome Sequencing Center for Infectious Disease"/>
            <person name="Wu L."/>
            <person name="Ma J."/>
        </authorList>
    </citation>
    <scope>NUCLEOTIDE SEQUENCE [LARGE SCALE GENOMIC DNA]</scope>
    <source>
        <strain evidence="2">CCUG 57263</strain>
    </source>
</reference>
<dbReference type="RefSeq" id="WP_379291635.1">
    <property type="nucleotide sequence ID" value="NZ_JBHTIU010000106.1"/>
</dbReference>
<keyword evidence="2" id="KW-1185">Reference proteome</keyword>
<dbReference type="InterPro" id="IPR015422">
    <property type="entry name" value="PyrdxlP-dep_Trfase_small"/>
</dbReference>
<name>A0ABW3DIZ0_9BACL</name>
<gene>
    <name evidence="1" type="ORF">ACFQ03_24635</name>
</gene>
<protein>
    <recommendedName>
        <fullName evidence="3">Histidinol-phosphate transaminase</fullName>
    </recommendedName>
</protein>
<evidence type="ECO:0000313" key="1">
    <source>
        <dbReference type="EMBL" id="MFD0872313.1"/>
    </source>
</evidence>
<evidence type="ECO:0000313" key="2">
    <source>
        <dbReference type="Proteomes" id="UP001597120"/>
    </source>
</evidence>
<comment type="caution">
    <text evidence="1">The sequence shown here is derived from an EMBL/GenBank/DDBJ whole genome shotgun (WGS) entry which is preliminary data.</text>
</comment>
<proteinExistence type="predicted"/>